<dbReference type="GO" id="GO:0006281">
    <property type="term" value="P:DNA repair"/>
    <property type="evidence" value="ECO:0007669"/>
    <property type="project" value="InterPro"/>
</dbReference>
<dbReference type="InterPro" id="IPR007581">
    <property type="entry name" value="Endonuclease-V"/>
</dbReference>
<evidence type="ECO:0000313" key="6">
    <source>
        <dbReference type="EMBL" id="CAE0048600.1"/>
    </source>
</evidence>
<dbReference type="CDD" id="cd06559">
    <property type="entry name" value="Endonuclease_V"/>
    <property type="match status" value="1"/>
</dbReference>
<keyword evidence="2" id="KW-0963">Cytoplasm</keyword>
<keyword evidence="5" id="KW-0378">Hydrolase</keyword>
<evidence type="ECO:0000256" key="5">
    <source>
        <dbReference type="ARBA" id="ARBA00022801"/>
    </source>
</evidence>
<dbReference type="GO" id="GO:0005730">
    <property type="term" value="C:nucleolus"/>
    <property type="evidence" value="ECO:0007669"/>
    <property type="project" value="TreeGrafter"/>
</dbReference>
<dbReference type="PANTHER" id="PTHR28511:SF1">
    <property type="entry name" value="ENDONUCLEASE V"/>
    <property type="match status" value="1"/>
</dbReference>
<evidence type="ECO:0000256" key="4">
    <source>
        <dbReference type="ARBA" id="ARBA00022759"/>
    </source>
</evidence>
<reference evidence="6" key="1">
    <citation type="submission" date="2021-01" db="EMBL/GenBank/DDBJ databases">
        <authorList>
            <person name="Corre E."/>
            <person name="Pelletier E."/>
            <person name="Niang G."/>
            <person name="Scheremetjew M."/>
            <person name="Finn R."/>
            <person name="Kale V."/>
            <person name="Holt S."/>
            <person name="Cochrane G."/>
            <person name="Meng A."/>
            <person name="Brown T."/>
            <person name="Cohen L."/>
        </authorList>
    </citation>
    <scope>NUCLEOTIDE SEQUENCE</scope>
    <source>
        <strain evidence="6">CCMP 769</strain>
    </source>
</reference>
<dbReference type="PANTHER" id="PTHR28511">
    <property type="entry name" value="ENDONUCLEASE V"/>
    <property type="match status" value="1"/>
</dbReference>
<evidence type="ECO:0008006" key="8">
    <source>
        <dbReference type="Google" id="ProtNLM"/>
    </source>
</evidence>
<accession>A0A7S3EFW5</accession>
<evidence type="ECO:0000256" key="3">
    <source>
        <dbReference type="ARBA" id="ARBA00022722"/>
    </source>
</evidence>
<proteinExistence type="inferred from homology"/>
<dbReference type="AlphaFoldDB" id="A0A7S3EFW5"/>
<evidence type="ECO:0000313" key="7">
    <source>
        <dbReference type="EMBL" id="CAE0048602.1"/>
    </source>
</evidence>
<evidence type="ECO:0000256" key="1">
    <source>
        <dbReference type="ARBA" id="ARBA00004496"/>
    </source>
</evidence>
<dbReference type="EMBL" id="HBHW01021513">
    <property type="protein sequence ID" value="CAE0048600.1"/>
    <property type="molecule type" value="Transcribed_RNA"/>
</dbReference>
<evidence type="ECO:0000256" key="2">
    <source>
        <dbReference type="ARBA" id="ARBA00022490"/>
    </source>
</evidence>
<gene>
    <name evidence="6" type="ORF">RMAR00112_LOCUS16595</name>
    <name evidence="7" type="ORF">RMAR00112_LOCUS16597</name>
</gene>
<name>A0A7S3EFW5_9RHOD</name>
<comment type="subcellular location">
    <subcellularLocation>
        <location evidence="1">Cytoplasm</location>
    </subcellularLocation>
</comment>
<dbReference type="EMBL" id="HBHW01021515">
    <property type="protein sequence ID" value="CAE0048602.1"/>
    <property type="molecule type" value="Transcribed_RNA"/>
</dbReference>
<dbReference type="Pfam" id="PF04493">
    <property type="entry name" value="Endonuclease_5"/>
    <property type="match status" value="1"/>
</dbReference>
<sequence>MSEDSAKHTALVRSWEREQMTLSSLVETENRLELPVRLVGGADVTFDKDDQSFAVAALVVCSYPEMKVVHEETMEIRSGLPYVPGFLAFREAPAVIQLLNRLEGGPYMPQLLLLDGNGILHPRKCGLATHVGVTLNLPTIGCAKKLFRIDGIDENFVRTKLGTQKGRFYIDGESGTRWGAAINAAQGSQRPVYVSIGNRISLDTAIQYVSECSLYRVPEPIRQADLLSRQWIRNRSREQTQSAAS</sequence>
<dbReference type="GO" id="GO:0005737">
    <property type="term" value="C:cytoplasm"/>
    <property type="evidence" value="ECO:0007669"/>
    <property type="project" value="UniProtKB-SubCell"/>
</dbReference>
<protein>
    <recommendedName>
        <fullName evidence="8">Endonuclease V</fullName>
    </recommendedName>
</protein>
<keyword evidence="4" id="KW-0255">Endonuclease</keyword>
<organism evidence="6">
    <name type="scientific">Rhodosorus marinus</name>
    <dbReference type="NCBI Taxonomy" id="101924"/>
    <lineage>
        <taxon>Eukaryota</taxon>
        <taxon>Rhodophyta</taxon>
        <taxon>Stylonematophyceae</taxon>
        <taxon>Stylonematales</taxon>
        <taxon>Stylonemataceae</taxon>
        <taxon>Rhodosorus</taxon>
    </lineage>
</organism>
<dbReference type="Gene3D" id="3.30.2170.10">
    <property type="entry name" value="archaeoglobus fulgidus dsm 4304 superfamily"/>
    <property type="match status" value="1"/>
</dbReference>
<dbReference type="GO" id="GO:0003727">
    <property type="term" value="F:single-stranded RNA binding"/>
    <property type="evidence" value="ECO:0007669"/>
    <property type="project" value="TreeGrafter"/>
</dbReference>
<dbReference type="HAMAP" id="MF_00801">
    <property type="entry name" value="Endonuclease_5"/>
    <property type="match status" value="1"/>
</dbReference>
<dbReference type="GO" id="GO:0016891">
    <property type="term" value="F:RNA endonuclease activity producing 5'-phosphomonoesters, hydrolytic mechanism"/>
    <property type="evidence" value="ECO:0007669"/>
    <property type="project" value="TreeGrafter"/>
</dbReference>
<keyword evidence="3" id="KW-0540">Nuclease</keyword>